<dbReference type="Ensembl" id="ENSLCAT00010012238.1">
    <property type="protein sequence ID" value="ENSLCAP00010011979.1"/>
    <property type="gene ID" value="ENSLCAG00010005689.1"/>
</dbReference>
<dbReference type="RefSeq" id="XP_018530992.1">
    <property type="nucleotide sequence ID" value="XM_018675476.2"/>
</dbReference>
<sequence>MSFSRAPLKRFNEHVGCAPPPGSYEIKPGDLKGAASFDKSDRFRPIKAAAGAPLPPPSPSRNMLVSPVRRTLSVDGLVEGSSVKKEKNGMTLERKQQKLLEKEIRSLVQQRGEQDRRLLALEEELKKVEAKLLAAVREKTGLAASVTTLERQRAELKKVNEFLKNKVSADTTKKRINSLTMELMEARNTLDVKNKELSVLQMDTEGQLKVLETDLQAARATVTALKDRNKDLEDLHQVTKVQNEELENENARLHAVIRELREEIRALQGYLDTANDQIQDLRLKLQEKTQEITVAGSQQETVMQLETKLEQCTAELETIQDLLRHKEEEEQKFQQELQVSKDALCKAQKRLEIQELELKSGQKSVNDMEEQLKLAKQEVHDSQATVRQQEAELARLREVLRRTEKELDERVAHLEQRCLFSEEERSKTQEEGLRRVQELKTEVNLLKEVKREEKKRHIQFQQEHAALTEELTKEKALVDSLSVLVEQEREESEERLRQLKEEMEEVLGELAVMEEQDQRRLEEAEKSQEALQRLQEENSELERQLSDTRALLESESSDVAALKEEHLAAMRELQEAHTNSLSKMGDIVTELESTKKALKGAEERRKELEEEVERVTQQMKEEMDKVVKQKEEEIKRAKEGLEEYQERQLAEAKAREENARMLLEVQTCLAQKDEEMKAMEANHTGLISQLQQELQLLTKEKEEAVGQLEEQRGQSVTQLQNEKEKAQKLLEEVKLEKGEALEQLQQERQERVKLQAVLQEERGALEVERKDHQEVRSEVLRLQAELERVEEEKKNLLSQVERKDQSKLSLENQANMAEQDRNRLQSHLDDVEQECVSLQGQLDLMEEKTQALQRELAEQRQDRWVLQEQVEVLTQEKVTLQWEMEEQRQELQRQITEAQEKSSPSSEIEHWKTQYEELFAKVRPFQEQLNAFAAERNALLNENGANQEELNKLADAYARLLGHQNQKQKIKHVMKLKDENISLKQEVSKLRSQVSRQKSDLEQLKSKLPGAPRRRFDPSKAFQHDKENRQTEATEPLKQGNHYM</sequence>
<reference evidence="7" key="3">
    <citation type="submission" date="2025-05" db="UniProtKB">
        <authorList>
            <consortium name="Ensembl"/>
        </authorList>
    </citation>
    <scope>IDENTIFICATION</scope>
</reference>
<reference evidence="8" key="1">
    <citation type="submission" date="2015-09" db="EMBL/GenBank/DDBJ databases">
        <authorList>
            <person name="Sai Rama Sridatta P."/>
        </authorList>
    </citation>
    <scope>NUCLEOTIDE SEQUENCE [LARGE SCALE GENOMIC DNA]</scope>
</reference>
<dbReference type="PANTHER" id="PTHR18956:SF6">
    <property type="entry name" value="HYALURONAN MEDIATED MOTILITY RECEPTOR"/>
    <property type="match status" value="1"/>
</dbReference>
<keyword evidence="2" id="KW-0963">Cytoplasm</keyword>
<dbReference type="AlphaFoldDB" id="A0A4W6CEJ4"/>
<proteinExistence type="predicted"/>
<organism evidence="7 8">
    <name type="scientific">Lates calcarifer</name>
    <name type="common">Barramundi</name>
    <name type="synonym">Holocentrus calcarifer</name>
    <dbReference type="NCBI Taxonomy" id="8187"/>
    <lineage>
        <taxon>Eukaryota</taxon>
        <taxon>Metazoa</taxon>
        <taxon>Chordata</taxon>
        <taxon>Craniata</taxon>
        <taxon>Vertebrata</taxon>
        <taxon>Euteleostomi</taxon>
        <taxon>Actinopterygii</taxon>
        <taxon>Neopterygii</taxon>
        <taxon>Teleostei</taxon>
        <taxon>Neoteleostei</taxon>
        <taxon>Acanthomorphata</taxon>
        <taxon>Carangaria</taxon>
        <taxon>Carangaria incertae sedis</taxon>
        <taxon>Centropomidae</taxon>
        <taxon>Lates</taxon>
    </lineage>
</organism>
<dbReference type="InterPro" id="IPR026203">
    <property type="entry name" value="IHABP"/>
</dbReference>
<dbReference type="GO" id="GO:0061026">
    <property type="term" value="P:cardiac muscle tissue regeneration"/>
    <property type="evidence" value="ECO:0007669"/>
    <property type="project" value="Ensembl"/>
</dbReference>
<dbReference type="InterPro" id="IPR031794">
    <property type="entry name" value="HMMR_C"/>
</dbReference>
<keyword evidence="9" id="KW-0675">Receptor</keyword>
<protein>
    <submittedName>
        <fullName evidence="9">Hyaluronan mediated motility receptor</fullName>
    </submittedName>
    <submittedName>
        <fullName evidence="7">Hyaluronan-mediated motility receptor (RHAMM)</fullName>
    </submittedName>
</protein>
<evidence type="ECO:0000256" key="2">
    <source>
        <dbReference type="ARBA" id="ARBA00022490"/>
    </source>
</evidence>
<dbReference type="InParanoid" id="A0A4W6CEJ4"/>
<gene>
    <name evidence="7 9" type="primary">hmmr</name>
</gene>
<evidence type="ECO:0000256" key="3">
    <source>
        <dbReference type="ARBA" id="ARBA00023212"/>
    </source>
</evidence>
<feature type="region of interest" description="Disordered" evidence="5">
    <location>
        <begin position="518"/>
        <end position="543"/>
    </location>
</feature>
<feature type="domain" description="Hyaluronan-mediated motility receptor C-terminal" evidence="6">
    <location>
        <begin position="880"/>
        <end position="1040"/>
    </location>
</feature>
<keyword evidence="4" id="KW-0175">Coiled coil</keyword>
<reference evidence="9" key="2">
    <citation type="submission" date="2025-04" db="UniProtKB">
        <authorList>
            <consortium name="RefSeq"/>
        </authorList>
    </citation>
    <scope>IDENTIFICATION</scope>
    <source>
        <tissue evidence="9">Brain</tissue>
    </source>
</reference>
<dbReference type="Pfam" id="PF15905">
    <property type="entry name" value="HMMR_N"/>
    <property type="match status" value="1"/>
</dbReference>
<feature type="region of interest" description="Disordered" evidence="5">
    <location>
        <begin position="992"/>
        <end position="1044"/>
    </location>
</feature>
<feature type="compositionally biased region" description="Basic and acidic residues" evidence="5">
    <location>
        <begin position="1014"/>
        <end position="1032"/>
    </location>
</feature>
<dbReference type="Proteomes" id="UP000694890">
    <property type="component" value="Linkage group LG8"/>
</dbReference>
<dbReference type="GO" id="GO:0005540">
    <property type="term" value="F:hyaluronic acid binding"/>
    <property type="evidence" value="ECO:0007669"/>
    <property type="project" value="InterPro"/>
</dbReference>
<dbReference type="Proteomes" id="UP000314980">
    <property type="component" value="Unassembled WGS sequence"/>
</dbReference>
<dbReference type="Pfam" id="PF15908">
    <property type="entry name" value="HMMR_C"/>
    <property type="match status" value="1"/>
</dbReference>
<dbReference type="GeneID" id="108882781"/>
<dbReference type="GeneTree" id="ENSGT00390000007135"/>
<keyword evidence="3" id="KW-0206">Cytoskeleton</keyword>
<dbReference type="OrthoDB" id="419631at2759"/>
<evidence type="ECO:0000256" key="5">
    <source>
        <dbReference type="SAM" id="MobiDB-lite"/>
    </source>
</evidence>
<dbReference type="PANTHER" id="PTHR18956">
    <property type="entry name" value="HYALURONAN MEDIATED MOTILITY RECEPTOR"/>
    <property type="match status" value="1"/>
</dbReference>
<evidence type="ECO:0000259" key="6">
    <source>
        <dbReference type="Pfam" id="PF15908"/>
    </source>
</evidence>
<dbReference type="CTD" id="3161"/>
<evidence type="ECO:0000256" key="4">
    <source>
        <dbReference type="SAM" id="Coils"/>
    </source>
</evidence>
<evidence type="ECO:0000313" key="9">
    <source>
        <dbReference type="RefSeq" id="XP_018530992.1"/>
    </source>
</evidence>
<evidence type="ECO:0000313" key="8">
    <source>
        <dbReference type="Proteomes" id="UP000314980"/>
    </source>
</evidence>
<dbReference type="STRING" id="8187.ENSLCAP00010011979"/>
<comment type="subcellular location">
    <subcellularLocation>
        <location evidence="1">Cytoplasm</location>
        <location evidence="1">Cytoskeleton</location>
        <location evidence="1">Spindle</location>
    </subcellularLocation>
</comment>
<name>A0A4W6CEJ4_LATCA</name>
<accession>A0A4W6CEJ4</accession>
<evidence type="ECO:0000256" key="1">
    <source>
        <dbReference type="ARBA" id="ARBA00004186"/>
    </source>
</evidence>
<dbReference type="GO" id="GO:0005819">
    <property type="term" value="C:spindle"/>
    <property type="evidence" value="ECO:0007669"/>
    <property type="project" value="UniProtKB-SubCell"/>
</dbReference>
<feature type="region of interest" description="Disordered" evidence="5">
    <location>
        <begin position="1"/>
        <end position="38"/>
    </location>
</feature>
<keyword evidence="8" id="KW-1185">Reference proteome</keyword>
<evidence type="ECO:0000313" key="7">
    <source>
        <dbReference type="Ensembl" id="ENSLCAP00010011979.1"/>
    </source>
</evidence>
<feature type="coiled-coil region" evidence="4">
    <location>
        <begin position="687"/>
        <end position="901"/>
    </location>
</feature>
<dbReference type="KEGG" id="lcf:108882781"/>
<dbReference type="GO" id="GO:0016020">
    <property type="term" value="C:membrane"/>
    <property type="evidence" value="ECO:0007669"/>
    <property type="project" value="TreeGrafter"/>
</dbReference>